<accession>A0ABP8F941</accession>
<dbReference type="EMBL" id="BAABGX010000001">
    <property type="protein sequence ID" value="GAA4298018.1"/>
    <property type="molecule type" value="Genomic_DNA"/>
</dbReference>
<evidence type="ECO:0000313" key="2">
    <source>
        <dbReference type="EMBL" id="GAA4298018.1"/>
    </source>
</evidence>
<evidence type="ECO:0008006" key="4">
    <source>
        <dbReference type="Google" id="ProtNLM"/>
    </source>
</evidence>
<protein>
    <recommendedName>
        <fullName evidence="4">DUF3945 domain-containing protein</fullName>
    </recommendedName>
</protein>
<dbReference type="RefSeq" id="WP_345162222.1">
    <property type="nucleotide sequence ID" value="NZ_BAABGX010000001.1"/>
</dbReference>
<proteinExistence type="predicted"/>
<comment type="caution">
    <text evidence="2">The sequence shown here is derived from an EMBL/GenBank/DDBJ whole genome shotgun (WGS) entry which is preliminary data.</text>
</comment>
<sequence length="478" mass="54080">MKQLLTLLYCLLVSTLLQAQSSRHLVSIDLYNKENRAYLKGGISLPEVVLQGIATGKLQPVQINYEEGNLVNISPIDFSKLMEKTVVPSDELVDIEKLNDTLPPVLTAYDFQYVLLDDSQFKDNAKKINYLGLRSAAPEDVKVPVEFYVAYNELKQILDARQVLWYQNAGAFTLNEKVVHTADEYLASIISDATSEDVYNQYFQVKKTKNGRLATLQQYGSDYELIKEAPVSTYAATGKKGEVLFMSQALQRGQYKAHQDKVIQTKLPEAQALKYQPAYPKKFTVYQTEGIYLDHPKNAHFFIPEQELPVLLLEAARNRRIAAYTNDSLSIKMTVADLSKQMQMETTGVMILEVGEKPEESNDAATVEMLPTDLTVLQMVWQVSFNPQGEIESKVPHALGLLAPGKLSPTGFEQQVAYFSFKEVYGFLKEDERARYTSPTKGHMLNDLLKENYTSFLLKTSHLSVARKEKQKYPLVIK</sequence>
<evidence type="ECO:0000256" key="1">
    <source>
        <dbReference type="SAM" id="SignalP"/>
    </source>
</evidence>
<dbReference type="Pfam" id="PF19841">
    <property type="entry name" value="GldN"/>
    <property type="match status" value="1"/>
</dbReference>
<evidence type="ECO:0000313" key="3">
    <source>
        <dbReference type="Proteomes" id="UP001501844"/>
    </source>
</evidence>
<gene>
    <name evidence="2" type="ORF">GCM10023183_06090</name>
</gene>
<feature type="chain" id="PRO_5046296745" description="DUF3945 domain-containing protein" evidence="1">
    <location>
        <begin position="20"/>
        <end position="478"/>
    </location>
</feature>
<organism evidence="2 3">
    <name type="scientific">Nibribacter koreensis</name>
    <dbReference type="NCBI Taxonomy" id="1084519"/>
    <lineage>
        <taxon>Bacteria</taxon>
        <taxon>Pseudomonadati</taxon>
        <taxon>Bacteroidota</taxon>
        <taxon>Cytophagia</taxon>
        <taxon>Cytophagales</taxon>
        <taxon>Hymenobacteraceae</taxon>
        <taxon>Nibribacter</taxon>
    </lineage>
</organism>
<keyword evidence="1" id="KW-0732">Signal</keyword>
<keyword evidence="3" id="KW-1185">Reference proteome</keyword>
<dbReference type="InterPro" id="IPR019847">
    <property type="entry name" value="Gliding_motility_assoc_GldN"/>
</dbReference>
<name>A0ABP8F941_9BACT</name>
<dbReference type="Proteomes" id="UP001501844">
    <property type="component" value="Unassembled WGS sequence"/>
</dbReference>
<reference evidence="3" key="1">
    <citation type="journal article" date="2019" name="Int. J. Syst. Evol. Microbiol.">
        <title>The Global Catalogue of Microorganisms (GCM) 10K type strain sequencing project: providing services to taxonomists for standard genome sequencing and annotation.</title>
        <authorList>
            <consortium name="The Broad Institute Genomics Platform"/>
            <consortium name="The Broad Institute Genome Sequencing Center for Infectious Disease"/>
            <person name="Wu L."/>
            <person name="Ma J."/>
        </authorList>
    </citation>
    <scope>NUCLEOTIDE SEQUENCE [LARGE SCALE GENOMIC DNA]</scope>
    <source>
        <strain evidence="3">JCM 17917</strain>
    </source>
</reference>
<feature type="signal peptide" evidence="1">
    <location>
        <begin position="1"/>
        <end position="19"/>
    </location>
</feature>